<evidence type="ECO:0000256" key="1">
    <source>
        <dbReference type="SAM" id="MobiDB-lite"/>
    </source>
</evidence>
<feature type="compositionally biased region" description="Acidic residues" evidence="1">
    <location>
        <begin position="77"/>
        <end position="86"/>
    </location>
</feature>
<keyword evidence="3" id="KW-1185">Reference proteome</keyword>
<feature type="compositionally biased region" description="Basic and acidic residues" evidence="1">
    <location>
        <begin position="9"/>
        <end position="26"/>
    </location>
</feature>
<protein>
    <submittedName>
        <fullName evidence="2">Uncharacterized protein</fullName>
    </submittedName>
</protein>
<sequence>MGDGDEKDDNSKEYRVPSIRGSKDAGRPTVNEKSNGQMQPTLPPLPELRPLEPLEPFKELKLNTGTSSNGALLKGQEDDDGSASKS</sequence>
<evidence type="ECO:0000313" key="3">
    <source>
        <dbReference type="Proteomes" id="UP000559027"/>
    </source>
</evidence>
<comment type="caution">
    <text evidence="2">The sequence shown here is derived from an EMBL/GenBank/DDBJ whole genome shotgun (WGS) entry which is preliminary data.</text>
</comment>
<dbReference type="AlphaFoldDB" id="A0A8H5D9I6"/>
<feature type="region of interest" description="Disordered" evidence="1">
    <location>
        <begin position="1"/>
        <end position="86"/>
    </location>
</feature>
<proteinExistence type="predicted"/>
<accession>A0A8H5D9I6</accession>
<reference evidence="2 3" key="1">
    <citation type="journal article" date="2020" name="ISME J.">
        <title>Uncovering the hidden diversity of litter-decomposition mechanisms in mushroom-forming fungi.</title>
        <authorList>
            <person name="Floudas D."/>
            <person name="Bentzer J."/>
            <person name="Ahren D."/>
            <person name="Johansson T."/>
            <person name="Persson P."/>
            <person name="Tunlid A."/>
        </authorList>
    </citation>
    <scope>NUCLEOTIDE SEQUENCE [LARGE SCALE GENOMIC DNA]</scope>
    <source>
        <strain evidence="2 3">CBS 146.42</strain>
    </source>
</reference>
<feature type="compositionally biased region" description="Basic and acidic residues" evidence="1">
    <location>
        <begin position="49"/>
        <end position="61"/>
    </location>
</feature>
<name>A0A8H5D9I6_9AGAR</name>
<dbReference type="Proteomes" id="UP000559027">
    <property type="component" value="Unassembled WGS sequence"/>
</dbReference>
<evidence type="ECO:0000313" key="2">
    <source>
        <dbReference type="EMBL" id="KAF5354772.1"/>
    </source>
</evidence>
<gene>
    <name evidence="2" type="ORF">D9756_005748</name>
</gene>
<organism evidence="2 3">
    <name type="scientific">Leucocoprinus leucothites</name>
    <dbReference type="NCBI Taxonomy" id="201217"/>
    <lineage>
        <taxon>Eukaryota</taxon>
        <taxon>Fungi</taxon>
        <taxon>Dikarya</taxon>
        <taxon>Basidiomycota</taxon>
        <taxon>Agaricomycotina</taxon>
        <taxon>Agaricomycetes</taxon>
        <taxon>Agaricomycetidae</taxon>
        <taxon>Agaricales</taxon>
        <taxon>Agaricineae</taxon>
        <taxon>Agaricaceae</taxon>
        <taxon>Leucocoprinus</taxon>
    </lineage>
</organism>
<dbReference type="EMBL" id="JAACJO010000008">
    <property type="protein sequence ID" value="KAF5354772.1"/>
    <property type="molecule type" value="Genomic_DNA"/>
</dbReference>